<dbReference type="EMBL" id="GECZ01028348">
    <property type="protein sequence ID" value="JAS41421.1"/>
    <property type="molecule type" value="Transcribed_RNA"/>
</dbReference>
<evidence type="ECO:0000313" key="1">
    <source>
        <dbReference type="EMBL" id="JAS41421.1"/>
    </source>
</evidence>
<protein>
    <submittedName>
        <fullName evidence="1">Uncharacterized protein</fullName>
    </submittedName>
</protein>
<feature type="non-terminal residue" evidence="1">
    <location>
        <position position="133"/>
    </location>
</feature>
<gene>
    <name evidence="1" type="ORF">g.44122</name>
</gene>
<sequence length="133" mass="15687">RYVCFNMQFKTDTPYYRNPRLTDWSLYKSDLMSQLGSVGGRVSCFADIDQFASDLQNAMISCFQDNCPLRRGGGGKNTRWWTADLAHKRAHVRKLFNQCKRSHNWEPYHKGLTEYSLAIKKAKRNSWRKFTHE</sequence>
<accession>A0A1B6EU55</accession>
<dbReference type="AlphaFoldDB" id="A0A1B6EU55"/>
<feature type="non-terminal residue" evidence="1">
    <location>
        <position position="1"/>
    </location>
</feature>
<name>A0A1B6EU55_9HEMI</name>
<proteinExistence type="predicted"/>
<reference evidence="1" key="1">
    <citation type="submission" date="2015-11" db="EMBL/GenBank/DDBJ databases">
        <title>De novo transcriptome assembly of four potential Pierce s Disease insect vectors from Arizona vineyards.</title>
        <authorList>
            <person name="Tassone E.E."/>
        </authorList>
    </citation>
    <scope>NUCLEOTIDE SEQUENCE</scope>
</reference>
<organism evidence="1">
    <name type="scientific">Cuerna arida</name>
    <dbReference type="NCBI Taxonomy" id="1464854"/>
    <lineage>
        <taxon>Eukaryota</taxon>
        <taxon>Metazoa</taxon>
        <taxon>Ecdysozoa</taxon>
        <taxon>Arthropoda</taxon>
        <taxon>Hexapoda</taxon>
        <taxon>Insecta</taxon>
        <taxon>Pterygota</taxon>
        <taxon>Neoptera</taxon>
        <taxon>Paraneoptera</taxon>
        <taxon>Hemiptera</taxon>
        <taxon>Auchenorrhyncha</taxon>
        <taxon>Membracoidea</taxon>
        <taxon>Cicadellidae</taxon>
        <taxon>Cicadellinae</taxon>
        <taxon>Proconiini</taxon>
        <taxon>Cuerna</taxon>
    </lineage>
</organism>